<dbReference type="PANTHER" id="PTHR46696">
    <property type="entry name" value="P450, PUTATIVE (EUROFUNG)-RELATED"/>
    <property type="match status" value="1"/>
</dbReference>
<reference evidence="4" key="1">
    <citation type="journal article" date="2021" name="Curr. Microbiol.">
        <title>Complete genome of nocamycin-producing strain Saccharothrix syringae NRRL B-16468 reveals the biosynthetic potential for secondary metabolites.</title>
        <authorList>
            <person name="Mo X."/>
            <person name="Yang S."/>
        </authorList>
    </citation>
    <scope>NUCLEOTIDE SEQUENCE [LARGE SCALE GENOMIC DNA]</scope>
    <source>
        <strain evidence="4">ATCC 51364 / DSM 43886 / JCM 6844 / KCTC 9398 / NBRC 14523 / NRRL B-16468 / INA 2240</strain>
    </source>
</reference>
<dbReference type="PRINTS" id="PR00359">
    <property type="entry name" value="BP450"/>
</dbReference>
<dbReference type="RefSeq" id="WP_033428850.1">
    <property type="nucleotide sequence ID" value="NZ_CP034550.1"/>
</dbReference>
<dbReference type="GO" id="GO:0020037">
    <property type="term" value="F:heme binding"/>
    <property type="evidence" value="ECO:0007669"/>
    <property type="project" value="InterPro"/>
</dbReference>
<dbReference type="AlphaFoldDB" id="A0A5Q0H3E9"/>
<dbReference type="SUPFAM" id="SSF48264">
    <property type="entry name" value="Cytochrome P450"/>
    <property type="match status" value="1"/>
</dbReference>
<keyword evidence="4" id="KW-1185">Reference proteome</keyword>
<name>A0A5Q0H3E9_SACSY</name>
<protein>
    <recommendedName>
        <fullName evidence="5">Cytochrome P450</fullName>
    </recommendedName>
</protein>
<evidence type="ECO:0000256" key="2">
    <source>
        <dbReference type="SAM" id="MobiDB-lite"/>
    </source>
</evidence>
<evidence type="ECO:0008006" key="5">
    <source>
        <dbReference type="Google" id="ProtNLM"/>
    </source>
</evidence>
<evidence type="ECO:0000313" key="4">
    <source>
        <dbReference type="Proteomes" id="UP000325787"/>
    </source>
</evidence>
<dbReference type="EMBL" id="CP034550">
    <property type="protein sequence ID" value="QFZ20787.1"/>
    <property type="molecule type" value="Genomic_DNA"/>
</dbReference>
<feature type="region of interest" description="Disordered" evidence="2">
    <location>
        <begin position="124"/>
        <end position="147"/>
    </location>
</feature>
<dbReference type="Proteomes" id="UP000325787">
    <property type="component" value="Chromosome"/>
</dbReference>
<dbReference type="GO" id="GO:0016705">
    <property type="term" value="F:oxidoreductase activity, acting on paired donors, with incorporation or reduction of molecular oxygen"/>
    <property type="evidence" value="ECO:0007669"/>
    <property type="project" value="InterPro"/>
</dbReference>
<organism evidence="3 4">
    <name type="scientific">Saccharothrix syringae</name>
    <name type="common">Nocardiopsis syringae</name>
    <dbReference type="NCBI Taxonomy" id="103733"/>
    <lineage>
        <taxon>Bacteria</taxon>
        <taxon>Bacillati</taxon>
        <taxon>Actinomycetota</taxon>
        <taxon>Actinomycetes</taxon>
        <taxon>Pseudonocardiales</taxon>
        <taxon>Pseudonocardiaceae</taxon>
        <taxon>Saccharothrix</taxon>
    </lineage>
</organism>
<comment type="similarity">
    <text evidence="1">Belongs to the cytochrome P450 family.</text>
</comment>
<dbReference type="PANTHER" id="PTHR46696:SF1">
    <property type="entry name" value="CYTOCHROME P450 YJIB-RELATED"/>
    <property type="match status" value="1"/>
</dbReference>
<accession>A0A5Q0H3E9</accession>
<dbReference type="InterPro" id="IPR002397">
    <property type="entry name" value="Cyt_P450_B"/>
</dbReference>
<dbReference type="KEGG" id="ssyi:EKG83_28370"/>
<dbReference type="GO" id="GO:0004497">
    <property type="term" value="F:monooxygenase activity"/>
    <property type="evidence" value="ECO:0007669"/>
    <property type="project" value="InterPro"/>
</dbReference>
<gene>
    <name evidence="3" type="ORF">EKG83_28370</name>
</gene>
<evidence type="ECO:0000256" key="1">
    <source>
        <dbReference type="ARBA" id="ARBA00010617"/>
    </source>
</evidence>
<dbReference type="InterPro" id="IPR036396">
    <property type="entry name" value="Cyt_P450_sf"/>
</dbReference>
<dbReference type="Gene3D" id="1.10.630.10">
    <property type="entry name" value="Cytochrome P450"/>
    <property type="match status" value="1"/>
</dbReference>
<proteinExistence type="inferred from homology"/>
<dbReference type="GO" id="GO:0005506">
    <property type="term" value="F:iron ion binding"/>
    <property type="evidence" value="ECO:0007669"/>
    <property type="project" value="InterPro"/>
</dbReference>
<evidence type="ECO:0000313" key="3">
    <source>
        <dbReference type="EMBL" id="QFZ20787.1"/>
    </source>
</evidence>
<sequence length="147" mass="15310">MLDAVADQETFDFVSTVANPLPLLLLGDMLGLPTDGADLLNRYSHAVVFDDGIAGFLDEDVVSGAAPVLVGMRDHLLEQIKRHRSAPGAGLLGELVTAEVDGEPVTDGELIGLTTLVLTAGHVTTTLPPDNTPPDELGVRTRSAGST</sequence>